<sequence length="600" mass="64271">MLRAAVLAVFSALLCAASPALALPQPQPLLADGFSTAALDGDAAVAGEPRELAAIGSRVMSEDDLLVRRLAHMADATNEAQRREQARVLFKLYKTLNPSKVKAWGATEEEQFEQFYKSVFQSMLAQTQPTSAPSTRAPAPGPTTQATPAPSGSTPSSSPAGTSSTNKPVTPSSPAPGPAPSSAPGATPAPAPTLFKGDKGPTYQVTDSLSFFSETYDPKYKEKLRNLQDNTANMEAIVQSTKGPGSGDPSDTFQGPIVVEKDQPGSGRRLADAKSQFDLMFCDVGGNAIWKLSAKDEKPKTNTTTTTTTVIKPSNVCEATKVVIKVTAYQSGCSRKLRNDCDKVYYKGCGGLTVNQASNRIVVARTGGRSLGVMYYKQMSDTCQGRVLDAIDKFRGRKFNSPTFAEYNKRGDLFFTDSPFGLAKSSADFEGDILDKSPERELPFNGVFVLRNGAKKVDLVDCFMDRPNKIAFSPKQDIMYVTNSRKGNSYVKKYEFKQDGTVGSMKTFFNFTAHPELKTNDGYADGIKVDADGMVYVAVSKAVYVLTPEGNLIGSLQSNQQLNGLALGAGRLFVTGSFGVVAQPTASQPSLPVPKAKNDC</sequence>
<protein>
    <recommendedName>
        <fullName evidence="4">SMP-30/Gluconolactonase/LRE-like region domain-containing protein</fullName>
    </recommendedName>
</protein>
<feature type="chain" id="PRO_5041914546" description="SMP-30/Gluconolactonase/LRE-like region domain-containing protein" evidence="3">
    <location>
        <begin position="23"/>
        <end position="600"/>
    </location>
</feature>
<dbReference type="InterPro" id="IPR051262">
    <property type="entry name" value="SMP-30/CGR1_Lactonase"/>
</dbReference>
<feature type="signal peptide" evidence="3">
    <location>
        <begin position="1"/>
        <end position="22"/>
    </location>
</feature>
<dbReference type="InterPro" id="IPR011042">
    <property type="entry name" value="6-blade_b-propeller_TolB-like"/>
</dbReference>
<dbReference type="GO" id="GO:0016787">
    <property type="term" value="F:hydrolase activity"/>
    <property type="evidence" value="ECO:0007669"/>
    <property type="project" value="UniProtKB-KW"/>
</dbReference>
<evidence type="ECO:0000256" key="1">
    <source>
        <dbReference type="ARBA" id="ARBA00022801"/>
    </source>
</evidence>
<feature type="compositionally biased region" description="Pro residues" evidence="2">
    <location>
        <begin position="171"/>
        <end position="191"/>
    </location>
</feature>
<name>A0AAD5QAB4_PYTIN</name>
<keyword evidence="6" id="KW-1185">Reference proteome</keyword>
<evidence type="ECO:0000313" key="5">
    <source>
        <dbReference type="EMBL" id="KAJ0400469.1"/>
    </source>
</evidence>
<evidence type="ECO:0000313" key="6">
    <source>
        <dbReference type="Proteomes" id="UP001209570"/>
    </source>
</evidence>
<dbReference type="AlphaFoldDB" id="A0AAD5QAB4"/>
<evidence type="ECO:0000256" key="3">
    <source>
        <dbReference type="SAM" id="SignalP"/>
    </source>
</evidence>
<organism evidence="5 6">
    <name type="scientific">Pythium insidiosum</name>
    <name type="common">Pythiosis disease agent</name>
    <dbReference type="NCBI Taxonomy" id="114742"/>
    <lineage>
        <taxon>Eukaryota</taxon>
        <taxon>Sar</taxon>
        <taxon>Stramenopiles</taxon>
        <taxon>Oomycota</taxon>
        <taxon>Peronosporomycetes</taxon>
        <taxon>Pythiales</taxon>
        <taxon>Pythiaceae</taxon>
        <taxon>Pythium</taxon>
    </lineage>
</organism>
<reference evidence="5" key="1">
    <citation type="submission" date="2021-12" db="EMBL/GenBank/DDBJ databases">
        <title>Prjna785345.</title>
        <authorList>
            <person name="Rujirawat T."/>
            <person name="Krajaejun T."/>
        </authorList>
    </citation>
    <scope>NUCLEOTIDE SEQUENCE</scope>
    <source>
        <strain evidence="5">Pi057C3</strain>
    </source>
</reference>
<dbReference type="PANTHER" id="PTHR47572:SF4">
    <property type="entry name" value="LACTONASE DRP35"/>
    <property type="match status" value="1"/>
</dbReference>
<keyword evidence="3" id="KW-0732">Signal</keyword>
<feature type="region of interest" description="Disordered" evidence="2">
    <location>
        <begin position="126"/>
        <end position="201"/>
    </location>
</feature>
<evidence type="ECO:0000256" key="2">
    <source>
        <dbReference type="SAM" id="MobiDB-lite"/>
    </source>
</evidence>
<dbReference type="InterPro" id="IPR013658">
    <property type="entry name" value="SGL"/>
</dbReference>
<feature type="compositionally biased region" description="Low complexity" evidence="2">
    <location>
        <begin position="127"/>
        <end position="165"/>
    </location>
</feature>
<evidence type="ECO:0000259" key="4">
    <source>
        <dbReference type="Pfam" id="PF08450"/>
    </source>
</evidence>
<dbReference type="SUPFAM" id="SSF63829">
    <property type="entry name" value="Calcium-dependent phosphotriesterase"/>
    <property type="match status" value="1"/>
</dbReference>
<dbReference type="Pfam" id="PF08450">
    <property type="entry name" value="SGL"/>
    <property type="match status" value="1"/>
</dbReference>
<proteinExistence type="predicted"/>
<dbReference type="Proteomes" id="UP001209570">
    <property type="component" value="Unassembled WGS sequence"/>
</dbReference>
<dbReference type="EMBL" id="JAKCXM010000154">
    <property type="protein sequence ID" value="KAJ0400469.1"/>
    <property type="molecule type" value="Genomic_DNA"/>
</dbReference>
<accession>A0AAD5QAB4</accession>
<dbReference type="Gene3D" id="2.120.10.30">
    <property type="entry name" value="TolB, C-terminal domain"/>
    <property type="match status" value="1"/>
</dbReference>
<dbReference type="PANTHER" id="PTHR47572">
    <property type="entry name" value="LIPOPROTEIN-RELATED"/>
    <property type="match status" value="1"/>
</dbReference>
<gene>
    <name evidence="5" type="ORF">P43SY_004818</name>
</gene>
<keyword evidence="1" id="KW-0378">Hydrolase</keyword>
<feature type="domain" description="SMP-30/Gluconolactonase/LRE-like region" evidence="4">
    <location>
        <begin position="278"/>
        <end position="575"/>
    </location>
</feature>
<comment type="caution">
    <text evidence="5">The sequence shown here is derived from an EMBL/GenBank/DDBJ whole genome shotgun (WGS) entry which is preliminary data.</text>
</comment>